<dbReference type="PRINTS" id="PR00413">
    <property type="entry name" value="HADHALOGNASE"/>
</dbReference>
<comment type="cofactor">
    <cofactor evidence="1">
        <name>Mg(2+)</name>
        <dbReference type="ChEBI" id="CHEBI:18420"/>
    </cofactor>
</comment>
<dbReference type="RefSeq" id="WP_102609018.1">
    <property type="nucleotide sequence ID" value="NZ_CADIKD010000011.1"/>
</dbReference>
<dbReference type="InterPro" id="IPR036412">
    <property type="entry name" value="HAD-like_sf"/>
</dbReference>
<protein>
    <submittedName>
        <fullName evidence="5">HAD family hydrolase</fullName>
    </submittedName>
</protein>
<dbReference type="InterPro" id="IPR023214">
    <property type="entry name" value="HAD_sf"/>
</dbReference>
<accession>A0A2N7WB58</accession>
<dbReference type="GO" id="GO:0016787">
    <property type="term" value="F:hydrolase activity"/>
    <property type="evidence" value="ECO:0007669"/>
    <property type="project" value="UniProtKB-KW"/>
</dbReference>
<dbReference type="GO" id="GO:0046872">
    <property type="term" value="F:metal ion binding"/>
    <property type="evidence" value="ECO:0007669"/>
    <property type="project" value="UniProtKB-KW"/>
</dbReference>
<dbReference type="EMBL" id="PNYB01000004">
    <property type="protein sequence ID" value="PMS26627.1"/>
    <property type="molecule type" value="Genomic_DNA"/>
</dbReference>
<reference evidence="5 6" key="1">
    <citation type="submission" date="2018-01" db="EMBL/GenBank/DDBJ databases">
        <title>Whole genome analyses suggest that Burkholderia sensu lato contains two further novel genera in the rhizoxinica-symbiotica group Mycetohabitans gen. nov., and Trinickia gen. nov.: implications for the evolution of diazotrophy and nodulation in the Burkholderiaceae.</title>
        <authorList>
            <person name="Estrada-de los Santos P."/>
            <person name="Palmer M."/>
            <person name="Chavez-Ramirez B."/>
            <person name="Beukes C."/>
            <person name="Steenkamp E.T."/>
            <person name="Hirsch A.M."/>
            <person name="Manyaka P."/>
            <person name="Maluk M."/>
            <person name="Lafos M."/>
            <person name="Crook M."/>
            <person name="Gross E."/>
            <person name="Simon M.F."/>
            <person name="Bueno dos Reis Junior F."/>
            <person name="Poole P.S."/>
            <person name="Venter S.N."/>
            <person name="James E.K."/>
        </authorList>
    </citation>
    <scope>NUCLEOTIDE SEQUENCE [LARGE SCALE GENOMIC DNA]</scope>
    <source>
        <strain evidence="5 6">GP25-8</strain>
    </source>
</reference>
<keyword evidence="5" id="KW-0378">Hydrolase</keyword>
<dbReference type="SFLD" id="SFLDS00003">
    <property type="entry name" value="Haloacid_Dehalogenase"/>
    <property type="match status" value="1"/>
</dbReference>
<dbReference type="InterPro" id="IPR023198">
    <property type="entry name" value="PGP-like_dom2"/>
</dbReference>
<comment type="similarity">
    <text evidence="2">Belongs to the HAD-like hydrolase superfamily. CbbY/CbbZ/Gph/YieH family.</text>
</comment>
<gene>
    <name evidence="5" type="ORF">C0Z19_06765</name>
</gene>
<comment type="caution">
    <text evidence="5">The sequence shown here is derived from an EMBL/GenBank/DDBJ whole genome shotgun (WGS) entry which is preliminary data.</text>
</comment>
<dbReference type="PANTHER" id="PTHR46193:SF10">
    <property type="entry name" value="6-PHOSPHOGLUCONATE PHOSPHATASE"/>
    <property type="match status" value="1"/>
</dbReference>
<proteinExistence type="inferred from homology"/>
<dbReference type="Gene3D" id="1.10.150.240">
    <property type="entry name" value="Putative phosphatase, domain 2"/>
    <property type="match status" value="1"/>
</dbReference>
<evidence type="ECO:0000256" key="1">
    <source>
        <dbReference type="ARBA" id="ARBA00001946"/>
    </source>
</evidence>
<dbReference type="Proteomes" id="UP000235347">
    <property type="component" value="Unassembled WGS sequence"/>
</dbReference>
<keyword evidence="3" id="KW-0479">Metal-binding</keyword>
<dbReference type="NCBIfam" id="TIGR01509">
    <property type="entry name" value="HAD-SF-IA-v3"/>
    <property type="match status" value="1"/>
</dbReference>
<sequence>MFDHLICDCDGVLVDSEIIADRTLLRALSAAFPTVDFNSVAHLAFGQRTSTFLADLETRFGITIPAGFLAGVEREVDAELKRSLAPVAGVRDALEAVPLPAAVVSNSRLTRIAASLARVGLADIFGPRVFSAEQVARPKPHPDVYLHAARELGVAPERCLVIEDSVTGLAAARAAGMMTIAFVGASHVPQGYAQVLRNLGVTRIVEHMEQLPALIAAGLRGEFGQLQS</sequence>
<evidence type="ECO:0000313" key="5">
    <source>
        <dbReference type="EMBL" id="PMS26627.1"/>
    </source>
</evidence>
<evidence type="ECO:0000256" key="4">
    <source>
        <dbReference type="ARBA" id="ARBA00022842"/>
    </source>
</evidence>
<dbReference type="SUPFAM" id="SSF56784">
    <property type="entry name" value="HAD-like"/>
    <property type="match status" value="1"/>
</dbReference>
<dbReference type="AlphaFoldDB" id="A0A2N7WB58"/>
<name>A0A2N7WB58_9BURK</name>
<dbReference type="PANTHER" id="PTHR46193">
    <property type="entry name" value="6-PHOSPHOGLUCONATE PHOSPHATASE"/>
    <property type="match status" value="1"/>
</dbReference>
<dbReference type="InterPro" id="IPR051600">
    <property type="entry name" value="Beta-PGM-like"/>
</dbReference>
<evidence type="ECO:0000256" key="2">
    <source>
        <dbReference type="ARBA" id="ARBA00006171"/>
    </source>
</evidence>
<dbReference type="SFLD" id="SFLDG01129">
    <property type="entry name" value="C1.5:_HAD__Beta-PGM__Phosphata"/>
    <property type="match status" value="1"/>
</dbReference>
<evidence type="ECO:0000313" key="6">
    <source>
        <dbReference type="Proteomes" id="UP000235347"/>
    </source>
</evidence>
<dbReference type="Pfam" id="PF00702">
    <property type="entry name" value="Hydrolase"/>
    <property type="match status" value="1"/>
</dbReference>
<keyword evidence="6" id="KW-1185">Reference proteome</keyword>
<dbReference type="CDD" id="cd07526">
    <property type="entry name" value="HAD_BPGM_like"/>
    <property type="match status" value="1"/>
</dbReference>
<dbReference type="InterPro" id="IPR006439">
    <property type="entry name" value="HAD-SF_hydro_IA"/>
</dbReference>
<organism evidence="5 6">
    <name type="scientific">Trinickia soli</name>
    <dbReference type="NCBI Taxonomy" id="380675"/>
    <lineage>
        <taxon>Bacteria</taxon>
        <taxon>Pseudomonadati</taxon>
        <taxon>Pseudomonadota</taxon>
        <taxon>Betaproteobacteria</taxon>
        <taxon>Burkholderiales</taxon>
        <taxon>Burkholderiaceae</taxon>
        <taxon>Trinickia</taxon>
    </lineage>
</organism>
<dbReference type="Gene3D" id="3.40.50.1000">
    <property type="entry name" value="HAD superfamily/HAD-like"/>
    <property type="match status" value="1"/>
</dbReference>
<evidence type="ECO:0000256" key="3">
    <source>
        <dbReference type="ARBA" id="ARBA00022723"/>
    </source>
</evidence>
<keyword evidence="4" id="KW-0460">Magnesium</keyword>